<dbReference type="NCBIfam" id="NF001965">
    <property type="entry name" value="PRK00742.1"/>
    <property type="match status" value="1"/>
</dbReference>
<evidence type="ECO:0000256" key="1">
    <source>
        <dbReference type="ARBA" id="ARBA00022490"/>
    </source>
</evidence>
<dbReference type="InterPro" id="IPR000673">
    <property type="entry name" value="Sig_transdc_resp-reg_Me-estase"/>
</dbReference>
<dbReference type="SMART" id="SM00448">
    <property type="entry name" value="REC"/>
    <property type="match status" value="1"/>
</dbReference>
<feature type="active site" evidence="5 6">
    <location>
        <position position="208"/>
    </location>
</feature>
<organism evidence="10 11">
    <name type="scientific">Methanolobus profundi</name>
    <dbReference type="NCBI Taxonomy" id="487685"/>
    <lineage>
        <taxon>Archaea</taxon>
        <taxon>Methanobacteriati</taxon>
        <taxon>Methanobacteriota</taxon>
        <taxon>Stenosarchaea group</taxon>
        <taxon>Methanomicrobia</taxon>
        <taxon>Methanosarcinales</taxon>
        <taxon>Methanosarcinaceae</taxon>
        <taxon>Methanolobus</taxon>
    </lineage>
</organism>
<dbReference type="EC" id="3.1.1.61" evidence="5"/>
<protein>
    <recommendedName>
        <fullName evidence="5">Protein-glutamate methylesterase/protein-glutamine glutaminase</fullName>
        <ecNumber evidence="5">3.1.1.61</ecNumber>
        <ecNumber evidence="5">3.5.1.44</ecNumber>
    </recommendedName>
</protein>
<dbReference type="Gene3D" id="3.40.50.180">
    <property type="entry name" value="Methylesterase CheB, C-terminal domain"/>
    <property type="match status" value="1"/>
</dbReference>
<dbReference type="HAMAP" id="MF_00099">
    <property type="entry name" value="CheB_chemtxs"/>
    <property type="match status" value="1"/>
</dbReference>
<dbReference type="GO" id="GO:0008984">
    <property type="term" value="F:protein-glutamate methylesterase activity"/>
    <property type="evidence" value="ECO:0007669"/>
    <property type="project" value="UniProtKB-UniRule"/>
</dbReference>
<dbReference type="InterPro" id="IPR008248">
    <property type="entry name" value="CheB-like"/>
</dbReference>
<dbReference type="EC" id="3.5.1.44" evidence="5"/>
<keyword evidence="2 5" id="KW-0145">Chemotaxis</keyword>
<keyword evidence="1 5" id="KW-0963">Cytoplasm</keyword>
<evidence type="ECO:0000256" key="5">
    <source>
        <dbReference type="HAMAP-Rule" id="MF_00099"/>
    </source>
</evidence>
<dbReference type="SUPFAM" id="SSF52738">
    <property type="entry name" value="Methylesterase CheB, C-terminal domain"/>
    <property type="match status" value="1"/>
</dbReference>
<evidence type="ECO:0000256" key="4">
    <source>
        <dbReference type="ARBA" id="ARBA00048267"/>
    </source>
</evidence>
<dbReference type="Proteomes" id="UP000198535">
    <property type="component" value="Unassembled WGS sequence"/>
</dbReference>
<dbReference type="AlphaFoldDB" id="A0A1I4NK97"/>
<dbReference type="CDD" id="cd16432">
    <property type="entry name" value="CheB_Rec"/>
    <property type="match status" value="1"/>
</dbReference>
<evidence type="ECO:0000313" key="11">
    <source>
        <dbReference type="Proteomes" id="UP000198535"/>
    </source>
</evidence>
<dbReference type="PROSITE" id="PS50110">
    <property type="entry name" value="RESPONSE_REGULATORY"/>
    <property type="match status" value="1"/>
</dbReference>
<comment type="catalytic activity">
    <reaction evidence="5">
        <text>L-glutaminyl-[protein] + H2O = L-glutamyl-[protein] + NH4(+)</text>
        <dbReference type="Rhea" id="RHEA:16441"/>
        <dbReference type="Rhea" id="RHEA-COMP:10207"/>
        <dbReference type="Rhea" id="RHEA-COMP:10208"/>
        <dbReference type="ChEBI" id="CHEBI:15377"/>
        <dbReference type="ChEBI" id="CHEBI:28938"/>
        <dbReference type="ChEBI" id="CHEBI:29973"/>
        <dbReference type="ChEBI" id="CHEBI:30011"/>
        <dbReference type="EC" id="3.5.1.44"/>
    </reaction>
</comment>
<dbReference type="PROSITE" id="PS50122">
    <property type="entry name" value="CHEB"/>
    <property type="match status" value="1"/>
</dbReference>
<dbReference type="RefSeq" id="WP_091931688.1">
    <property type="nucleotide sequence ID" value="NZ_FOUJ01000001.1"/>
</dbReference>
<comment type="domain">
    <text evidence="5">Contains a C-terminal catalytic domain, and an N-terminal region which modulates catalytic activity.</text>
</comment>
<keyword evidence="11" id="KW-1185">Reference proteome</keyword>
<feature type="active site" evidence="5 6">
    <location>
        <position position="181"/>
    </location>
</feature>
<evidence type="ECO:0000313" key="10">
    <source>
        <dbReference type="EMBL" id="SFM15785.1"/>
    </source>
</evidence>
<proteinExistence type="inferred from homology"/>
<dbReference type="GO" id="GO:0050568">
    <property type="term" value="F:protein-glutamine glutaminase activity"/>
    <property type="evidence" value="ECO:0007669"/>
    <property type="project" value="UniProtKB-UniRule"/>
</dbReference>
<comment type="similarity">
    <text evidence="5">Belongs to the CheB family.</text>
</comment>
<dbReference type="EMBL" id="FOUJ01000001">
    <property type="protein sequence ID" value="SFM15785.1"/>
    <property type="molecule type" value="Genomic_DNA"/>
</dbReference>
<feature type="domain" description="Response regulatory" evidence="8">
    <location>
        <begin position="4"/>
        <end position="121"/>
    </location>
</feature>
<dbReference type="STRING" id="487685.SAMN04488696_0100"/>
<gene>
    <name evidence="5" type="primary">cheB</name>
    <name evidence="10" type="ORF">SAMN04488696_0100</name>
</gene>
<feature type="active site" evidence="5 6">
    <location>
        <position position="308"/>
    </location>
</feature>
<dbReference type="SUPFAM" id="SSF52172">
    <property type="entry name" value="CheY-like"/>
    <property type="match status" value="1"/>
</dbReference>
<dbReference type="InterPro" id="IPR001789">
    <property type="entry name" value="Sig_transdc_resp-reg_receiver"/>
</dbReference>
<comment type="function">
    <text evidence="5">Involved in chemotaxis. Part of a chemotaxis signal transduction system that modulates chemotaxis in response to various stimuli. Catalyzes the demethylation of specific methylglutamate residues introduced into the chemoreceptors (methyl-accepting chemotaxis proteins or MCP) by CheR. Also mediates the irreversible deamidation of specific glutamine residues to glutamic acid.</text>
</comment>
<evidence type="ECO:0000259" key="9">
    <source>
        <dbReference type="PROSITE" id="PS50122"/>
    </source>
</evidence>
<dbReference type="GO" id="GO:0006935">
    <property type="term" value="P:chemotaxis"/>
    <property type="evidence" value="ECO:0007669"/>
    <property type="project" value="UniProtKB-UniRule"/>
</dbReference>
<evidence type="ECO:0000256" key="6">
    <source>
        <dbReference type="PROSITE-ProRule" id="PRU00050"/>
    </source>
</evidence>
<dbReference type="Pfam" id="PF00072">
    <property type="entry name" value="Response_reg"/>
    <property type="match status" value="1"/>
</dbReference>
<dbReference type="Gene3D" id="3.40.50.2300">
    <property type="match status" value="1"/>
</dbReference>
<reference evidence="11" key="1">
    <citation type="submission" date="2016-10" db="EMBL/GenBank/DDBJ databases">
        <authorList>
            <person name="Varghese N."/>
            <person name="Submissions S."/>
        </authorList>
    </citation>
    <scope>NUCLEOTIDE SEQUENCE [LARGE SCALE GENOMIC DNA]</scope>
    <source>
        <strain evidence="11">Mob M</strain>
    </source>
</reference>
<dbReference type="PANTHER" id="PTHR42872">
    <property type="entry name" value="PROTEIN-GLUTAMATE METHYLESTERASE/PROTEIN-GLUTAMINE GLUTAMINASE"/>
    <property type="match status" value="1"/>
</dbReference>
<comment type="subcellular location">
    <subcellularLocation>
        <location evidence="5">Cytoplasm</location>
    </subcellularLocation>
</comment>
<dbReference type="GO" id="GO:0005737">
    <property type="term" value="C:cytoplasm"/>
    <property type="evidence" value="ECO:0007669"/>
    <property type="project" value="UniProtKB-SubCell"/>
</dbReference>
<dbReference type="Pfam" id="PF01339">
    <property type="entry name" value="CheB_methylest"/>
    <property type="match status" value="1"/>
</dbReference>
<dbReference type="NCBIfam" id="NF009206">
    <property type="entry name" value="PRK12555.1"/>
    <property type="match status" value="1"/>
</dbReference>
<keyword evidence="3 5" id="KW-0378">Hydrolase</keyword>
<evidence type="ECO:0000256" key="2">
    <source>
        <dbReference type="ARBA" id="ARBA00022500"/>
    </source>
</evidence>
<dbReference type="CDD" id="cd17541">
    <property type="entry name" value="REC_CheB-like"/>
    <property type="match status" value="1"/>
</dbReference>
<dbReference type="PIRSF" id="PIRSF000876">
    <property type="entry name" value="RR_chemtxs_CheB"/>
    <property type="match status" value="1"/>
</dbReference>
<dbReference type="PANTHER" id="PTHR42872:SF6">
    <property type="entry name" value="PROTEIN-GLUTAMATE METHYLESTERASE_PROTEIN-GLUTAMINE GLUTAMINASE"/>
    <property type="match status" value="1"/>
</dbReference>
<dbReference type="GO" id="GO:0000156">
    <property type="term" value="F:phosphorelay response regulator activity"/>
    <property type="evidence" value="ECO:0007669"/>
    <property type="project" value="InterPro"/>
</dbReference>
<feature type="domain" description="CheB-type methylesterase" evidence="9">
    <location>
        <begin position="169"/>
        <end position="366"/>
    </location>
</feature>
<evidence type="ECO:0000259" key="8">
    <source>
        <dbReference type="PROSITE" id="PS50110"/>
    </source>
</evidence>
<keyword evidence="5 7" id="KW-0597">Phosphoprotein</keyword>
<dbReference type="InterPro" id="IPR011006">
    <property type="entry name" value="CheY-like_superfamily"/>
</dbReference>
<dbReference type="OrthoDB" id="2857at2157"/>
<name>A0A1I4NK97_9EURY</name>
<dbReference type="InterPro" id="IPR035909">
    <property type="entry name" value="CheB_C"/>
</dbReference>
<feature type="modified residue" description="4-aspartylphosphate" evidence="5 7">
    <location>
        <position position="55"/>
    </location>
</feature>
<evidence type="ECO:0000256" key="7">
    <source>
        <dbReference type="PROSITE-ProRule" id="PRU00169"/>
    </source>
</evidence>
<comment type="catalytic activity">
    <reaction evidence="4 5">
        <text>[protein]-L-glutamate 5-O-methyl ester + H2O = L-glutamyl-[protein] + methanol + H(+)</text>
        <dbReference type="Rhea" id="RHEA:23236"/>
        <dbReference type="Rhea" id="RHEA-COMP:10208"/>
        <dbReference type="Rhea" id="RHEA-COMP:10311"/>
        <dbReference type="ChEBI" id="CHEBI:15377"/>
        <dbReference type="ChEBI" id="CHEBI:15378"/>
        <dbReference type="ChEBI" id="CHEBI:17790"/>
        <dbReference type="ChEBI" id="CHEBI:29973"/>
        <dbReference type="ChEBI" id="CHEBI:82795"/>
        <dbReference type="EC" id="3.1.1.61"/>
    </reaction>
</comment>
<sequence>MTINVLVVDDSALMRKVVSDILTEDPEIKVIATARNGLEAVEKVEKYRPDVVTLDVEMPVLDGLHALGYIMSECPTPVVMLTAIDSKSAESTLSAFEYGAVDFIQKPSGNISLNIADIAKEIRIKVKMASKVDLKKLGFMEEHVKKSRENEGRALRTTKKKPVARKSVHHANSKIIAIASSTGGPRALEQVIPKLPGDLKVPVVIVQHMPAGFTASLAQRLDGQSQLTVTEAKEGDVLHAGHAYLAPGNYHMEIVSKEKGGVYHEVVSLNQNPREQGVRPCANILFKSLVPIYGSNIVSAVLTGMGADGADGVEEIKGAGGKAIAEDEKSCVVYGMPKAVVQRGLADSIVPLNRISGEILRMLNSSGD</sequence>
<comment type="PTM">
    <text evidence="5">Phosphorylated by CheA. Phosphorylation of the N-terminal regulatory domain activates the methylesterase activity.</text>
</comment>
<evidence type="ECO:0000256" key="3">
    <source>
        <dbReference type="ARBA" id="ARBA00022801"/>
    </source>
</evidence>
<accession>A0A1I4NK97</accession>